<name>A0ABD3DEV8_9LAMI</name>
<gene>
    <name evidence="1" type="ORF">CASFOL_015834</name>
</gene>
<dbReference type="InterPro" id="IPR050232">
    <property type="entry name" value="FBL13/AtMIF1-like"/>
</dbReference>
<evidence type="ECO:0008006" key="3">
    <source>
        <dbReference type="Google" id="ProtNLM"/>
    </source>
</evidence>
<proteinExistence type="predicted"/>
<dbReference type="Proteomes" id="UP001632038">
    <property type="component" value="Unassembled WGS sequence"/>
</dbReference>
<protein>
    <recommendedName>
        <fullName evidence="3">F-box domain-containing protein</fullName>
    </recommendedName>
</protein>
<accession>A0ABD3DEV8</accession>
<evidence type="ECO:0000313" key="2">
    <source>
        <dbReference type="Proteomes" id="UP001632038"/>
    </source>
</evidence>
<dbReference type="InterPro" id="IPR036047">
    <property type="entry name" value="F-box-like_dom_sf"/>
</dbReference>
<dbReference type="InterPro" id="IPR032675">
    <property type="entry name" value="LRR_dom_sf"/>
</dbReference>
<dbReference type="SUPFAM" id="SSF52047">
    <property type="entry name" value="RNI-like"/>
    <property type="match status" value="1"/>
</dbReference>
<evidence type="ECO:0000313" key="1">
    <source>
        <dbReference type="EMBL" id="KAL3640866.1"/>
    </source>
</evidence>
<dbReference type="SUPFAM" id="SSF81383">
    <property type="entry name" value="F-box domain"/>
    <property type="match status" value="1"/>
</dbReference>
<dbReference type="Gene3D" id="3.80.10.10">
    <property type="entry name" value="Ribonuclease Inhibitor"/>
    <property type="match status" value="1"/>
</dbReference>
<dbReference type="PANTHER" id="PTHR31900:SF34">
    <property type="entry name" value="EMB|CAB62440.1-RELATED"/>
    <property type="match status" value="1"/>
</dbReference>
<comment type="caution">
    <text evidence="1">The sequence shown here is derived from an EMBL/GenBank/DDBJ whole genome shotgun (WGS) entry which is preliminary data.</text>
</comment>
<dbReference type="PANTHER" id="PTHR31900">
    <property type="entry name" value="F-BOX/RNI SUPERFAMILY PROTEIN-RELATED"/>
    <property type="match status" value="1"/>
</dbReference>
<keyword evidence="2" id="KW-1185">Reference proteome</keyword>
<sequence length="495" mass="57279">MGCEFQIPEPLIQHIQSFLTREEAAQTTVLSKSWYSAWLTRPILEFNQADFLRNRLYWDGDDDRFSDFAKKTIQRYEESNRSIERLGLYIKTGSSSMVDLASELIVRALKIGVTHLSCDYPTGNNIPAFVFDYFREFVLPKEVFEAENLVELSLVGCIIGGINSIKSLSLKSLSVNEVGIESICNIILSCPLIQKLSLSYIYGTHEAWPTVLPKLSELRCLVLCNVEFDTLFVDLLPKLSSLQDLTLERCQDVRKVFSPTLERLTFKPYFGSRVEFDIPSIKKFTLEGSVIPSVCFKLTSSKYWESHVSIKCEKDRAHLSTSWFLELNQLLTELSQSRIYLSLHIRSKYSFDYEVGGFEGLPKPQVENVTVDMHCPSLSCYALFDGLFRICRPRFITLYLLPQWHDDDPYLLRKWNDYAKKNNDFICKTLVQAMKRTCSFQILCMNGLHDLEEVNVKLYDKDVPAWRPLPLESLLDASKSLTEWQKIRFQLKWNL</sequence>
<dbReference type="AlphaFoldDB" id="A0ABD3DEV8"/>
<organism evidence="1 2">
    <name type="scientific">Castilleja foliolosa</name>
    <dbReference type="NCBI Taxonomy" id="1961234"/>
    <lineage>
        <taxon>Eukaryota</taxon>
        <taxon>Viridiplantae</taxon>
        <taxon>Streptophyta</taxon>
        <taxon>Embryophyta</taxon>
        <taxon>Tracheophyta</taxon>
        <taxon>Spermatophyta</taxon>
        <taxon>Magnoliopsida</taxon>
        <taxon>eudicotyledons</taxon>
        <taxon>Gunneridae</taxon>
        <taxon>Pentapetalae</taxon>
        <taxon>asterids</taxon>
        <taxon>lamiids</taxon>
        <taxon>Lamiales</taxon>
        <taxon>Orobanchaceae</taxon>
        <taxon>Pedicularideae</taxon>
        <taxon>Castillejinae</taxon>
        <taxon>Castilleja</taxon>
    </lineage>
</organism>
<reference evidence="2" key="1">
    <citation type="journal article" date="2024" name="IScience">
        <title>Strigolactones Initiate the Formation of Haustorium-like Structures in Castilleja.</title>
        <authorList>
            <person name="Buerger M."/>
            <person name="Peterson D."/>
            <person name="Chory J."/>
        </authorList>
    </citation>
    <scope>NUCLEOTIDE SEQUENCE [LARGE SCALE GENOMIC DNA]</scope>
</reference>
<dbReference type="EMBL" id="JAVIJP010000017">
    <property type="protein sequence ID" value="KAL3640866.1"/>
    <property type="molecule type" value="Genomic_DNA"/>
</dbReference>